<comment type="caution">
    <text evidence="2">The sequence shown here is derived from an EMBL/GenBank/DDBJ whole genome shotgun (WGS) entry which is preliminary data.</text>
</comment>
<feature type="compositionally biased region" description="Basic and acidic residues" evidence="1">
    <location>
        <begin position="16"/>
        <end position="45"/>
    </location>
</feature>
<protein>
    <submittedName>
        <fullName evidence="2">Transmembrane protein</fullName>
    </submittedName>
</protein>
<evidence type="ECO:0000313" key="3">
    <source>
        <dbReference type="Proteomes" id="UP000005808"/>
    </source>
</evidence>
<keyword evidence="2" id="KW-0812">Transmembrane</keyword>
<dbReference type="Proteomes" id="UP000005808">
    <property type="component" value="Unassembled WGS sequence"/>
</dbReference>
<evidence type="ECO:0000313" key="2">
    <source>
        <dbReference type="EMBL" id="EHP44857.1"/>
    </source>
</evidence>
<feature type="region of interest" description="Disordered" evidence="1">
    <location>
        <begin position="1"/>
        <end position="64"/>
    </location>
</feature>
<evidence type="ECO:0000256" key="1">
    <source>
        <dbReference type="SAM" id="MobiDB-lite"/>
    </source>
</evidence>
<sequence length="78" mass="8852">MAHLLPGAGNAAGRDAAPRNERERYSQDEARARAGKYRAERDMGNRPHASPNDKLSPDERRKLRQNLYELGREMYQGG</sequence>
<gene>
    <name evidence="2" type="ORF">OR16_00060</name>
</gene>
<dbReference type="PATRIC" id="fig|1127483.3.peg.13"/>
<accession>H1RXX6</accession>
<dbReference type="EMBL" id="AHJE01000001">
    <property type="protein sequence ID" value="EHP44857.1"/>
    <property type="molecule type" value="Genomic_DNA"/>
</dbReference>
<proteinExistence type="predicted"/>
<reference evidence="2 3" key="1">
    <citation type="journal article" date="2012" name="J. Bacteriol.">
        <title>De Novo Genome Project of Cupriavidus basilensis OR16.</title>
        <authorList>
            <person name="Cserhati M."/>
            <person name="Kriszt B."/>
            <person name="Szoboszlay S."/>
            <person name="Toth A."/>
            <person name="Szabo I."/>
            <person name="Tancsics A."/>
            <person name="Nagy I."/>
            <person name="Horvath B."/>
            <person name="Nagy I."/>
            <person name="Kukolya J."/>
        </authorList>
    </citation>
    <scope>NUCLEOTIDE SEQUENCE [LARGE SCALE GENOMIC DNA]</scope>
    <source>
        <strain evidence="2 3">OR16</strain>
    </source>
</reference>
<keyword evidence="2" id="KW-0472">Membrane</keyword>
<organism evidence="2 3">
    <name type="scientific">Cupriavidus basilensis OR16</name>
    <dbReference type="NCBI Taxonomy" id="1127483"/>
    <lineage>
        <taxon>Bacteria</taxon>
        <taxon>Pseudomonadati</taxon>
        <taxon>Pseudomonadota</taxon>
        <taxon>Betaproteobacteria</taxon>
        <taxon>Burkholderiales</taxon>
        <taxon>Burkholderiaceae</taxon>
        <taxon>Cupriavidus</taxon>
    </lineage>
</organism>
<dbReference type="AlphaFoldDB" id="H1RXX6"/>
<name>H1RXX6_9BURK</name>